<dbReference type="PANTHER" id="PTHR12526">
    <property type="entry name" value="GLYCOSYLTRANSFERASE"/>
    <property type="match status" value="1"/>
</dbReference>
<reference evidence="2" key="1">
    <citation type="submission" date="2019-07" db="EMBL/GenBank/DDBJ databases">
        <title>Complete Genome Sequences of Vibrion rotiferianus strain AM7.</title>
        <authorList>
            <person name="Miyazaki K."/>
            <person name="Wiseschart A."/>
            <person name="Pootanakit K."/>
            <person name="Ishimori K."/>
            <person name="Kitahara K."/>
        </authorList>
    </citation>
    <scope>NUCLEOTIDE SEQUENCE [LARGE SCALE GENOMIC DNA]</scope>
    <source>
        <strain evidence="2">AM7</strain>
    </source>
</reference>
<dbReference type="RefSeq" id="WP_143691791.1">
    <property type="nucleotide sequence ID" value="NZ_AP019798.1"/>
</dbReference>
<proteinExistence type="predicted"/>
<gene>
    <name evidence="1" type="ORF">VroAM7_02470</name>
</gene>
<dbReference type="Gene3D" id="3.40.50.2000">
    <property type="entry name" value="Glycogen Phosphorylase B"/>
    <property type="match status" value="2"/>
</dbReference>
<organism evidence="1 2">
    <name type="scientific">Vibrio rotiferianus</name>
    <dbReference type="NCBI Taxonomy" id="190895"/>
    <lineage>
        <taxon>Bacteria</taxon>
        <taxon>Pseudomonadati</taxon>
        <taxon>Pseudomonadota</taxon>
        <taxon>Gammaproteobacteria</taxon>
        <taxon>Vibrionales</taxon>
        <taxon>Vibrionaceae</taxon>
        <taxon>Vibrio</taxon>
    </lineage>
</organism>
<dbReference type="GO" id="GO:0016757">
    <property type="term" value="F:glycosyltransferase activity"/>
    <property type="evidence" value="ECO:0007669"/>
    <property type="project" value="TreeGrafter"/>
</dbReference>
<dbReference type="SUPFAM" id="SSF53756">
    <property type="entry name" value="UDP-Glycosyltransferase/glycogen phosphorylase"/>
    <property type="match status" value="1"/>
</dbReference>
<accession>A0A510I1W7</accession>
<evidence type="ECO:0000313" key="2">
    <source>
        <dbReference type="Proteomes" id="UP000315115"/>
    </source>
</evidence>
<sequence length="357" mass="40033">MDYHVITNFEGKGGAELMLCRLLFQINEPCKVISLMGCSDELKSRLPNHVEVIALNATNALSMLFTVVKISSQVNKGDQIYSWMYHANVIAALVKLLLFCKVRLFWGVRHSLDDYDGEKRSTKMAIWAGRLLRNIPDKVIYCSNRAKKQHEKFGYSNKINSVYIPNGYFFPPVIEKSFYSNTIVFGTAGRFHDAKDYETLINAIAPILYDKPEAKLKMCGKGVTEDNSQLIEMLERAGINKHQVDLYGQVTDMSEFYNHVDLFILSSKTEGFPNVLAEAAAHGCAVFSTDVGDASVIVNNSTHIVPVADSIALTQVIENYLSLPSEQRKVIAFATTQHVRSQFSISHIAEQFFALGR</sequence>
<name>A0A510I1W7_9VIBR</name>
<dbReference type="PANTHER" id="PTHR12526:SF638">
    <property type="entry name" value="SPORE COAT PROTEIN SA"/>
    <property type="match status" value="1"/>
</dbReference>
<keyword evidence="1" id="KW-0808">Transferase</keyword>
<protein>
    <submittedName>
        <fullName evidence="1">Glycosyl transferase</fullName>
    </submittedName>
</protein>
<dbReference type="EMBL" id="AP019798">
    <property type="protein sequence ID" value="BBL87594.1"/>
    <property type="molecule type" value="Genomic_DNA"/>
</dbReference>
<dbReference type="Pfam" id="PF13692">
    <property type="entry name" value="Glyco_trans_1_4"/>
    <property type="match status" value="1"/>
</dbReference>
<dbReference type="AlphaFoldDB" id="A0A510I1W7"/>
<evidence type="ECO:0000313" key="1">
    <source>
        <dbReference type="EMBL" id="BBL87594.1"/>
    </source>
</evidence>
<dbReference type="Proteomes" id="UP000315115">
    <property type="component" value="Chromosome 1"/>
</dbReference>